<evidence type="ECO:0000256" key="1">
    <source>
        <dbReference type="ARBA" id="ARBA00010928"/>
    </source>
</evidence>
<reference evidence="5 6" key="1">
    <citation type="submission" date="2017-07" db="EMBL/GenBank/DDBJ databases">
        <title>Whole genome sequence of Azospirillum brasilense 2A1, a potential biofertilizer strain.</title>
        <authorList>
            <person name="Fontana C.A."/>
            <person name="Toffoli L.M."/>
            <person name="Salazar S.M."/>
            <person name="Puglisi E."/>
            <person name="Pedraza R."/>
            <person name="Bassi D."/>
            <person name="Cocconcelli P.S."/>
        </authorList>
    </citation>
    <scope>NUCLEOTIDE SEQUENCE [LARGE SCALE GENOMIC DNA]</scope>
    <source>
        <strain evidence="5 6">2A1</strain>
        <plasmid evidence="5">unnamed</plasmid>
    </source>
</reference>
<dbReference type="RefSeq" id="WP_094307508.1">
    <property type="nucleotide sequence ID" value="NZ_NOWT01000072.1"/>
</dbReference>
<organism evidence="5 6">
    <name type="scientific">Azospirillum brasilense</name>
    <dbReference type="NCBI Taxonomy" id="192"/>
    <lineage>
        <taxon>Bacteria</taxon>
        <taxon>Pseudomonadati</taxon>
        <taxon>Pseudomonadota</taxon>
        <taxon>Alphaproteobacteria</taxon>
        <taxon>Rhodospirillales</taxon>
        <taxon>Azospirillaceae</taxon>
        <taxon>Azospirillum</taxon>
    </lineage>
</organism>
<dbReference type="Gene3D" id="3.30.360.10">
    <property type="entry name" value="Dihydrodipicolinate Reductase, domain 2"/>
    <property type="match status" value="1"/>
</dbReference>
<dbReference type="SUPFAM" id="SSF51735">
    <property type="entry name" value="NAD(P)-binding Rossmann-fold domains"/>
    <property type="match status" value="1"/>
</dbReference>
<dbReference type="Pfam" id="PF02894">
    <property type="entry name" value="GFO_IDH_MocA_C"/>
    <property type="match status" value="1"/>
</dbReference>
<proteinExistence type="inferred from homology"/>
<accession>A0A235H2S9</accession>
<keyword evidence="5" id="KW-0614">Plasmid</keyword>
<dbReference type="GO" id="GO:0000166">
    <property type="term" value="F:nucleotide binding"/>
    <property type="evidence" value="ECO:0007669"/>
    <property type="project" value="InterPro"/>
</dbReference>
<comment type="caution">
    <text evidence="5">The sequence shown here is derived from an EMBL/GenBank/DDBJ whole genome shotgun (WGS) entry which is preliminary data.</text>
</comment>
<dbReference type="PANTHER" id="PTHR43708:SF5">
    <property type="entry name" value="CONSERVED EXPRESSED OXIDOREDUCTASE (EUROFUNG)-RELATED"/>
    <property type="match status" value="1"/>
</dbReference>
<dbReference type="Proteomes" id="UP000215367">
    <property type="component" value="Unassembled WGS sequence"/>
</dbReference>
<sequence length="343" mass="37225">MNGIRVGLIGYGHAGAIFHAPLIAAEPRLRLAAVVTSRTEQLAAAFPNVRAVASVEEMLGDPAIELVVVASPNTSHVPFARAALLAGKHVVVDKPFTPTLTEADALVMLAEERGRLLSVFHNRRWDDGFLTVQQLLERNALGRLAHYEAHFDRFRPAIKQGWREEERRGSGLLYDLGPHLVDQSLVLFGLPRAVTADIARQRPDARVDDCFHLVLDYGNLRAVLHAANLVYRPGPAFTLHGDGGSFVKHGLDPQEAALKEGRRPGQPGWGVAAAEPGILWLADGSERVVETVPGRYEAYYAGIAASLRDSAPLPVTAHEARNVMLVLDAAIRSAAERRTVAVI</sequence>
<evidence type="ECO:0000313" key="6">
    <source>
        <dbReference type="Proteomes" id="UP000215367"/>
    </source>
</evidence>
<dbReference type="InterPro" id="IPR051317">
    <property type="entry name" value="Gfo/Idh/MocA_oxidoreduct"/>
</dbReference>
<evidence type="ECO:0000256" key="2">
    <source>
        <dbReference type="ARBA" id="ARBA00023002"/>
    </source>
</evidence>
<feature type="domain" description="Gfo/Idh/MocA-like oxidoreductase C-terminal" evidence="4">
    <location>
        <begin position="134"/>
        <end position="342"/>
    </location>
</feature>
<dbReference type="Pfam" id="PF01408">
    <property type="entry name" value="GFO_IDH_MocA"/>
    <property type="match status" value="1"/>
</dbReference>
<feature type="domain" description="Gfo/Idh/MocA-like oxidoreductase N-terminal" evidence="3">
    <location>
        <begin position="4"/>
        <end position="121"/>
    </location>
</feature>
<dbReference type="Gene3D" id="3.40.50.720">
    <property type="entry name" value="NAD(P)-binding Rossmann-like Domain"/>
    <property type="match status" value="1"/>
</dbReference>
<dbReference type="InterPro" id="IPR000683">
    <property type="entry name" value="Gfo/Idh/MocA-like_OxRdtase_N"/>
</dbReference>
<gene>
    <name evidence="5" type="ORF">CHT98_32760</name>
</gene>
<geneLocation type="plasmid" evidence="5">
    <name>unnamed</name>
</geneLocation>
<comment type="similarity">
    <text evidence="1">Belongs to the Gfo/Idh/MocA family.</text>
</comment>
<evidence type="ECO:0000259" key="3">
    <source>
        <dbReference type="Pfam" id="PF01408"/>
    </source>
</evidence>
<evidence type="ECO:0000313" key="5">
    <source>
        <dbReference type="EMBL" id="OYD80146.1"/>
    </source>
</evidence>
<name>A0A235H2S9_AZOBR</name>
<dbReference type="AlphaFoldDB" id="A0A235H2S9"/>
<dbReference type="PANTHER" id="PTHR43708">
    <property type="entry name" value="CONSERVED EXPRESSED OXIDOREDUCTASE (EUROFUNG)"/>
    <property type="match status" value="1"/>
</dbReference>
<protein>
    <submittedName>
        <fullName evidence="5">Oxidoreductase</fullName>
    </submittedName>
</protein>
<dbReference type="InterPro" id="IPR004104">
    <property type="entry name" value="Gfo/Idh/MocA-like_OxRdtase_C"/>
</dbReference>
<dbReference type="GO" id="GO:0016491">
    <property type="term" value="F:oxidoreductase activity"/>
    <property type="evidence" value="ECO:0007669"/>
    <property type="project" value="UniProtKB-KW"/>
</dbReference>
<dbReference type="EMBL" id="NOWT01000072">
    <property type="protein sequence ID" value="OYD80146.1"/>
    <property type="molecule type" value="Genomic_DNA"/>
</dbReference>
<keyword evidence="2" id="KW-0560">Oxidoreductase</keyword>
<dbReference type="InterPro" id="IPR036291">
    <property type="entry name" value="NAD(P)-bd_dom_sf"/>
</dbReference>
<dbReference type="NCBIfam" id="NF008607">
    <property type="entry name" value="PRK11579.1"/>
    <property type="match status" value="1"/>
</dbReference>
<evidence type="ECO:0000259" key="4">
    <source>
        <dbReference type="Pfam" id="PF02894"/>
    </source>
</evidence>